<proteinExistence type="predicted"/>
<protein>
    <submittedName>
        <fullName evidence="2">Uncharacterized protein</fullName>
    </submittedName>
</protein>
<accession>A0A9P7EC70</accession>
<organism evidence="2 3">
    <name type="scientific">Suillus subaureus</name>
    <dbReference type="NCBI Taxonomy" id="48587"/>
    <lineage>
        <taxon>Eukaryota</taxon>
        <taxon>Fungi</taxon>
        <taxon>Dikarya</taxon>
        <taxon>Basidiomycota</taxon>
        <taxon>Agaricomycotina</taxon>
        <taxon>Agaricomycetes</taxon>
        <taxon>Agaricomycetidae</taxon>
        <taxon>Boletales</taxon>
        <taxon>Suillineae</taxon>
        <taxon>Suillaceae</taxon>
        <taxon>Suillus</taxon>
    </lineage>
</organism>
<dbReference type="OrthoDB" id="2668872at2759"/>
<feature type="compositionally biased region" description="Basic and acidic residues" evidence="1">
    <location>
        <begin position="128"/>
        <end position="149"/>
    </location>
</feature>
<dbReference type="AlphaFoldDB" id="A0A9P7EC70"/>
<feature type="compositionally biased region" description="Gly residues" evidence="1">
    <location>
        <begin position="112"/>
        <end position="125"/>
    </location>
</feature>
<reference evidence="2" key="1">
    <citation type="journal article" date="2020" name="New Phytol.">
        <title>Comparative genomics reveals dynamic genome evolution in host specialist ectomycorrhizal fungi.</title>
        <authorList>
            <person name="Lofgren L.A."/>
            <person name="Nguyen N.H."/>
            <person name="Vilgalys R."/>
            <person name="Ruytinx J."/>
            <person name="Liao H.L."/>
            <person name="Branco S."/>
            <person name="Kuo A."/>
            <person name="LaButti K."/>
            <person name="Lipzen A."/>
            <person name="Andreopoulos W."/>
            <person name="Pangilinan J."/>
            <person name="Riley R."/>
            <person name="Hundley H."/>
            <person name="Na H."/>
            <person name="Barry K."/>
            <person name="Grigoriev I.V."/>
            <person name="Stajich J.E."/>
            <person name="Kennedy P.G."/>
        </authorList>
    </citation>
    <scope>NUCLEOTIDE SEQUENCE</scope>
    <source>
        <strain evidence="2">MN1</strain>
    </source>
</reference>
<dbReference type="Proteomes" id="UP000807769">
    <property type="component" value="Unassembled WGS sequence"/>
</dbReference>
<sequence length="359" mass="39997">MGQGHCYSALSWVANGHPQQPPATPNCFSWWLHRACPEDFQRLATLVESAGGLPEERGKCPEERGRVPEECRKCSGEFPLQGNTSTGKQDGRIGGLEDRRSGGMEDGMSEGTEGGMSKGTEGGMSKGQDARRYEGQDVQRYRRQEKQTEVDYSKVELEGQEVDLSPERGDYDNGKLVHSVDKHGNAWTQDASEVLCHHLGPELWKQSLDMAGTKGMILLACGSMFMKPLHFEKIKSLVSSKRLQFIIGFTAHSVQPSMVMPFMLWVIIQVYIHHLPVEQALEQEIAHWSLLSHIPMVLICWNQDKHLISQKYITSTLSGKCGAFPPNVAIPMQPSAWGHPSQTLQSPRPQLLEALVQPL</sequence>
<keyword evidence="3" id="KW-1185">Reference proteome</keyword>
<gene>
    <name evidence="2" type="ORF">BJ212DRAFT_1480176</name>
</gene>
<dbReference type="EMBL" id="JABBWG010000013">
    <property type="protein sequence ID" value="KAG1817621.1"/>
    <property type="molecule type" value="Genomic_DNA"/>
</dbReference>
<dbReference type="GeneID" id="64634048"/>
<comment type="caution">
    <text evidence="2">The sequence shown here is derived from an EMBL/GenBank/DDBJ whole genome shotgun (WGS) entry which is preliminary data.</text>
</comment>
<evidence type="ECO:0000313" key="3">
    <source>
        <dbReference type="Proteomes" id="UP000807769"/>
    </source>
</evidence>
<evidence type="ECO:0000256" key="1">
    <source>
        <dbReference type="SAM" id="MobiDB-lite"/>
    </source>
</evidence>
<name>A0A9P7EC70_9AGAM</name>
<evidence type="ECO:0000313" key="2">
    <source>
        <dbReference type="EMBL" id="KAG1817621.1"/>
    </source>
</evidence>
<feature type="region of interest" description="Disordered" evidence="1">
    <location>
        <begin position="78"/>
        <end position="149"/>
    </location>
</feature>
<dbReference type="RefSeq" id="XP_041193863.1">
    <property type="nucleotide sequence ID" value="XM_041340032.1"/>
</dbReference>
<feature type="compositionally biased region" description="Basic and acidic residues" evidence="1">
    <location>
        <begin position="89"/>
        <end position="103"/>
    </location>
</feature>